<evidence type="ECO:0000259" key="3">
    <source>
        <dbReference type="Pfam" id="PF12234"/>
    </source>
</evidence>
<dbReference type="PANTHER" id="PTHR13950">
    <property type="entry name" value="RABCONNECTIN-RELATED"/>
    <property type="match status" value="1"/>
</dbReference>
<dbReference type="Pfam" id="PF00400">
    <property type="entry name" value="WD40"/>
    <property type="match status" value="2"/>
</dbReference>
<dbReference type="PANTHER" id="PTHR13950:SF9">
    <property type="entry name" value="RABCONNECTIN-3A"/>
    <property type="match status" value="1"/>
</dbReference>
<keyword evidence="5" id="KW-1185">Reference proteome</keyword>
<feature type="repeat" description="WD" evidence="1">
    <location>
        <begin position="2479"/>
        <end position="2520"/>
    </location>
</feature>
<dbReference type="GO" id="GO:0043291">
    <property type="term" value="C:RAVE complex"/>
    <property type="evidence" value="ECO:0007669"/>
    <property type="project" value="TreeGrafter"/>
</dbReference>
<evidence type="ECO:0000256" key="2">
    <source>
        <dbReference type="SAM" id="MobiDB-lite"/>
    </source>
</evidence>
<dbReference type="PROSITE" id="PS50082">
    <property type="entry name" value="WD_REPEATS_2"/>
    <property type="match status" value="1"/>
</dbReference>
<dbReference type="Pfam" id="PF12234">
    <property type="entry name" value="Rav1p_C"/>
    <property type="match status" value="1"/>
</dbReference>
<dbReference type="PROSITE" id="PS50294">
    <property type="entry name" value="WD_REPEATS_REGION"/>
    <property type="match status" value="1"/>
</dbReference>
<dbReference type="GO" id="GO:0007035">
    <property type="term" value="P:vacuolar acidification"/>
    <property type="evidence" value="ECO:0007669"/>
    <property type="project" value="TreeGrafter"/>
</dbReference>
<evidence type="ECO:0000256" key="1">
    <source>
        <dbReference type="PROSITE-ProRule" id="PRU00221"/>
    </source>
</evidence>
<accession>A0A6A1W3H2</accession>
<reference evidence="4 5" key="1">
    <citation type="journal article" date="2019" name="Plant Biotechnol. J.">
        <title>The red bayberry genome and genetic basis of sex determination.</title>
        <authorList>
            <person name="Jia H.M."/>
            <person name="Jia H.J."/>
            <person name="Cai Q.L."/>
            <person name="Wang Y."/>
            <person name="Zhao H.B."/>
            <person name="Yang W.F."/>
            <person name="Wang G.Y."/>
            <person name="Li Y.H."/>
            <person name="Zhan D.L."/>
            <person name="Shen Y.T."/>
            <person name="Niu Q.F."/>
            <person name="Chang L."/>
            <person name="Qiu J."/>
            <person name="Zhao L."/>
            <person name="Xie H.B."/>
            <person name="Fu W.Y."/>
            <person name="Jin J."/>
            <person name="Li X.W."/>
            <person name="Jiao Y."/>
            <person name="Zhou C.C."/>
            <person name="Tu T."/>
            <person name="Chai C.Y."/>
            <person name="Gao J.L."/>
            <person name="Fan L.J."/>
            <person name="van de Weg E."/>
            <person name="Wang J.Y."/>
            <person name="Gao Z.S."/>
        </authorList>
    </citation>
    <scope>NUCLEOTIDE SEQUENCE [LARGE SCALE GENOMIC DNA]</scope>
    <source>
        <tissue evidence="4">Leaves</tissue>
    </source>
</reference>
<dbReference type="EMBL" id="RXIC02000021">
    <property type="protein sequence ID" value="KAB1219655.1"/>
    <property type="molecule type" value="Genomic_DNA"/>
</dbReference>
<evidence type="ECO:0000313" key="4">
    <source>
        <dbReference type="EMBL" id="KAB1219655.1"/>
    </source>
</evidence>
<dbReference type="Gene3D" id="2.130.10.10">
    <property type="entry name" value="YVTN repeat-like/Quinoprotein amine dehydrogenase"/>
    <property type="match status" value="3"/>
</dbReference>
<dbReference type="InterPro" id="IPR022033">
    <property type="entry name" value="Rav1p_C"/>
</dbReference>
<dbReference type="OrthoDB" id="342131at2759"/>
<dbReference type="SUPFAM" id="SSF50978">
    <property type="entry name" value="WD40 repeat-like"/>
    <property type="match status" value="2"/>
</dbReference>
<organism evidence="4 5">
    <name type="scientific">Morella rubra</name>
    <name type="common">Chinese bayberry</name>
    <dbReference type="NCBI Taxonomy" id="262757"/>
    <lineage>
        <taxon>Eukaryota</taxon>
        <taxon>Viridiplantae</taxon>
        <taxon>Streptophyta</taxon>
        <taxon>Embryophyta</taxon>
        <taxon>Tracheophyta</taxon>
        <taxon>Spermatophyta</taxon>
        <taxon>Magnoliopsida</taxon>
        <taxon>eudicotyledons</taxon>
        <taxon>Gunneridae</taxon>
        <taxon>Pentapetalae</taxon>
        <taxon>rosids</taxon>
        <taxon>fabids</taxon>
        <taxon>Fagales</taxon>
        <taxon>Myricaceae</taxon>
        <taxon>Morella</taxon>
    </lineage>
</organism>
<comment type="caution">
    <text evidence="4">The sequence shown here is derived from an EMBL/GenBank/DDBJ whole genome shotgun (WGS) entry which is preliminary data.</text>
</comment>
<name>A0A6A1W3H2_9ROSI</name>
<sequence>MPDPILAVDPTQHLPLPLLPSDPIPPAPTRSSPPGSTIDFLPDFSDYSWVAYTASSLLVISHFPSPLSPEETFIGPIFRQVFELSPADSSAITAVSWSSASPSNGELAAAVENFVWLFEHDSARSKGSFCWSQNAVLVQSTKVEAVKWTGSGDGIIAGGIEVVLWRNNSKSWEIAWKFKAERPQSLISATWSVEGPLATAIYPTELQIEGSLADAASKCVFVCQSKGKYDYGKSELRHPLPVTMIQWRPLTGRQLNRDGKHSARHVLLTCCLDGTVRLWCEIDNGRARKTGKDINDHETTKRSFYVVSVVEINQVFNGTLGMNVYVLWSTEAGALFKTSDQVNQIFSAKGSEHEKAGRCEWLVGFGPGLVVYFWAIHCLDDISPMRFPRVTLWKRQELLGHEVGEIHRTSFSNFIDRLLLNKLIISRNSLSGPPIMFSLIHLLPDDSLVWSVFHTKTSNDIEDTCLNKLRKDNNLSRSSSGLLNLGGHLAKILQVAVHPYSCEVELAVSLDSTGLLLFWSLSTTSTNILGSPSLLPTWRLCGKLVTQDLGSKYTCLRWVPSVLDKELVLLMGHCGGIDCFIVSVHHTEKENTECSYLFTVPFTGHGPYKDGPINIFSIPLSSTCRQTFVHNKFMLVGIWMKEFQALSWEMTLHSCDPSASCGECNFDYKDAAESSPWIFEGVSAGKRYCLGVNPCSSHLPDPHSHDQVTSSAVVCPDSLTIEQQKMASITDRCGGYPAYILATGCSDGSLKLWKSSPGKPSTPRVPWELVGMFVAHQGPISAISLTDCGQKIATVCLEHHSSTVSTLHIWHSVHLTGMGTFMLEDTLFLGKDVTALNWLALGNGQLLLAVCMQNELQIYAQRHCVVQTLLNSEKSLKMDIWVSVAFTLTLPAVHDFVWGPRATAVVIHDNYFRVSSQWLFHVNEKFQAKSHLNHTTESFFHYNGRINEDILSAVFTDCGRVEYKQSSIEDGSGECKSGQPVKVTMKNDHIASVARAQMKFTSGTKLHLWSLLEVVERFSGSVPNYHPEALFMNIYSGNWKRAYMAVRHLVECLTLNKASKMEDITTKNSRFVPQILLSNYFEVPSVKNSTGEGFQWNGDLIATSSQFQSSMVQFASNSESIGSNNIAPYSATKSALSDLVEPLDDLHHLAAINNVEKMQMLAITDLLGEVSTPYTSTYESLDEPGRRFWVALRFQQLHFFRRLGRSASMQELVIDSRLIVWAYHSECQENLFGAVLPNEPTWQEMRAMGVGFWFTNTIQLRARMEKVARSQYLKNKDPKDCALLYIALNRIQVLAGLFKISKDEKDKPLVGFLGRNFQEEKNKAAALKNAYVLMGRHQLELATAFFLLGGDIYSALSMCTKHLGDEQLALVICRLVEGHGGQLHKHLITKFLLPSAIEKGDYWLASLLEWELGKYLQSFLSMVGSQINAASEKPVLSSKHIAFLDPNIGLYCFTLATKYSLRNVVGEQNTAVLGRWATLMTATALKRSGLPLEALECLSSSLGILGSTAEGSWSNDEGRFEILPKILKPSPQDSSNWLSGDLAFHLESHANLDLALPYFSKLMREHPSWPDTNVGSVEASMCSKEYNIHEYKKSLENFRNKFCGGLTQFEQRFSLAPACLIRKILVSLCNHGLLFIGYDILHGYTCHYRPQEKSHAVDSLLLHPPQCKPLLKDTEEVSLLFSRFITACSVTSSQPKSYYIENDMSAETRSKSLDAWGYLFQGLIPSLWSLRASLQFIMDSHSLTEDLILKPLVILTLFEFYAYFASAWLQKNSKVLLLMVQPLLFTITNGHSPYEVDIANLKKLLPQIAELVAENPPVKELGEGIQASNSVQNRLAGDILHSIPEDERWQILGVSLWHHMYKLMKQKLDSVSDRIEDNCLPGVSLGQLSSWAPSSANLESDGNHITEEIRLVSLSLAEMLKTTLTHLSSYHVRQLASFVRHKLENGLQVVALRQLKESSQPQPTALYESTVNIEIMKKKDESSISEMLWDICADSKLLSEGFSHGKVDLSHCFDHKVSETWSDKYIGLGVDETQESYAYTGMLHNSSAGGEAGSPARGLFRSGSPFLSSWQKDTTLTKADTTFQNPKEIYKRNGELLEALCINSVDQRQAALASNRKGIIFFNWEGGMSVSDHSGYIWSVADWPQNGWAGSESTLAPTCVSPCVGLGSNKGVHLGLGGATVGVGSLVQPGRNLTGGGAFGVPGYAGIGASGLGWEIQQDFEEFDDAPPTVEKISTTAFSSHPSRPFFLVGSSNTQIYLWEFGKDKATATYGVLPAANVPPPYALASISALHFDFCGHRFATSSLDGTVCTWQLEVGGRSNIRPTESSLCFNSNASYPDLSEVISSMFWWMDVTYVSSGSVIAAAGNSSNGVNVVIWDTLAPPSTSRASISCHEGGARSLSVFDNDIGSGSVSPLIVTGGKGGDVGLHDFRYIATGRTKRNRHTDSGEQSISPSSSSEMQTDVTKNVGDQNRNGMLWYIPKAHLGSITKISTIPNTSLFLTGSKDGDVKLWDAKRAALIHHWSKLHERHTFLQPNSRGFGGVVRAAVTDIQVFSHGFLTCGGDGTVKMVEF</sequence>
<dbReference type="InterPro" id="IPR015943">
    <property type="entry name" value="WD40/YVTN_repeat-like_dom_sf"/>
</dbReference>
<feature type="compositionally biased region" description="Low complexity" evidence="2">
    <location>
        <begin position="2446"/>
        <end position="2456"/>
    </location>
</feature>
<feature type="domain" description="RAVE complex protein Rav1 C-terminal" evidence="3">
    <location>
        <begin position="790"/>
        <end position="1447"/>
    </location>
</feature>
<dbReference type="InterPro" id="IPR001680">
    <property type="entry name" value="WD40_rpt"/>
</dbReference>
<proteinExistence type="predicted"/>
<protein>
    <submittedName>
        <fullName evidence="4">DmX-like protein 1</fullName>
    </submittedName>
</protein>
<feature type="region of interest" description="Disordered" evidence="2">
    <location>
        <begin position="2437"/>
        <end position="2461"/>
    </location>
</feature>
<dbReference type="InterPro" id="IPR052208">
    <property type="entry name" value="DmX-like/RAVE_component"/>
</dbReference>
<dbReference type="SMART" id="SM00320">
    <property type="entry name" value="WD40"/>
    <property type="match status" value="11"/>
</dbReference>
<dbReference type="Proteomes" id="UP000516437">
    <property type="component" value="Chromosome 3"/>
</dbReference>
<dbReference type="InterPro" id="IPR036322">
    <property type="entry name" value="WD40_repeat_dom_sf"/>
</dbReference>
<keyword evidence="1" id="KW-0853">WD repeat</keyword>
<evidence type="ECO:0000313" key="5">
    <source>
        <dbReference type="Proteomes" id="UP000516437"/>
    </source>
</evidence>
<gene>
    <name evidence="4" type="ORF">CJ030_MR3G011085</name>
</gene>